<dbReference type="Gene3D" id="3.90.640.10">
    <property type="entry name" value="Actin, Chain A, domain 4"/>
    <property type="match status" value="1"/>
</dbReference>
<gene>
    <name evidence="2" type="ORF">C2E21_4301</name>
</gene>
<organism evidence="2 3">
    <name type="scientific">Chlorella sorokiniana</name>
    <name type="common">Freshwater green alga</name>
    <dbReference type="NCBI Taxonomy" id="3076"/>
    <lineage>
        <taxon>Eukaryota</taxon>
        <taxon>Viridiplantae</taxon>
        <taxon>Chlorophyta</taxon>
        <taxon>core chlorophytes</taxon>
        <taxon>Trebouxiophyceae</taxon>
        <taxon>Chlorellales</taxon>
        <taxon>Chlorellaceae</taxon>
        <taxon>Chlorella clade</taxon>
        <taxon>Chlorella</taxon>
    </lineage>
</organism>
<name>A0A2P6TSW6_CHLSO</name>
<dbReference type="EMBL" id="LHPG02000007">
    <property type="protein sequence ID" value="PRW57152.1"/>
    <property type="molecule type" value="Genomic_DNA"/>
</dbReference>
<dbReference type="Pfam" id="PF00022">
    <property type="entry name" value="Actin"/>
    <property type="match status" value="2"/>
</dbReference>
<evidence type="ECO:0000313" key="3">
    <source>
        <dbReference type="Proteomes" id="UP000239899"/>
    </source>
</evidence>
<sequence length="419" mass="45240">MAALDKPAVVLDCGTGFIKMGLAGDEAPRFVEPTVVGYHGAGTGTSGLRGGAKAAAAADPLADLDYSIGSAALANAAGSALTYPMRGGVISDFDSWEKVMHAAIYKYLRVFPEDHAFILTEPPLNSPENREYTAEIMFETFDVPALHIGVQAVLALYASWAAAERQPQQDRGGLLTGVVVDSGDGCTHVIPVVDGFVIGSSIRSVPLAGRDVTQHVQQLLRERGAPVPPDQSLEAARRIKEQFCYVCADPAKEAEKLGADPAKYTRRFEGVGRTGTPFAVDVLRERFLGPELFFQPQLYTGGHSDWRTPLPEVIDACVQSCPIDCRRALYRNISLSGGTTMLKHFGARIQRDLKQAVDARTSGGVEVNVVSHPMQRYAVWFGGSLLGCSAGFNDIVVTREQYMESGPGIMRGNCVYREW</sequence>
<dbReference type="FunFam" id="3.30.420.40:FF:000050">
    <property type="entry name" value="Actin, alpha skeletal muscle"/>
    <property type="match status" value="1"/>
</dbReference>
<proteinExistence type="inferred from homology"/>
<dbReference type="AlphaFoldDB" id="A0A2P6TSW6"/>
<evidence type="ECO:0000313" key="2">
    <source>
        <dbReference type="EMBL" id="PRW57152.1"/>
    </source>
</evidence>
<evidence type="ECO:0000256" key="1">
    <source>
        <dbReference type="RuleBase" id="RU000487"/>
    </source>
</evidence>
<dbReference type="SMART" id="SM00268">
    <property type="entry name" value="ACTIN"/>
    <property type="match status" value="1"/>
</dbReference>
<dbReference type="STRING" id="3076.A0A2P6TSW6"/>
<dbReference type="CDD" id="cd10221">
    <property type="entry name" value="ASKHA_NBD_Arp3-like"/>
    <property type="match status" value="1"/>
</dbReference>
<keyword evidence="3" id="KW-1185">Reference proteome</keyword>
<dbReference type="Proteomes" id="UP000239899">
    <property type="component" value="Unassembled WGS sequence"/>
</dbReference>
<dbReference type="PANTHER" id="PTHR11937">
    <property type="entry name" value="ACTIN"/>
    <property type="match status" value="1"/>
</dbReference>
<dbReference type="InterPro" id="IPR043129">
    <property type="entry name" value="ATPase_NBD"/>
</dbReference>
<comment type="similarity">
    <text evidence="1">Belongs to the actin family.</text>
</comment>
<dbReference type="SUPFAM" id="SSF53067">
    <property type="entry name" value="Actin-like ATPase domain"/>
    <property type="match status" value="2"/>
</dbReference>
<reference evidence="2 3" key="1">
    <citation type="journal article" date="2018" name="Plant J.">
        <title>Genome sequences of Chlorella sorokiniana UTEX 1602 and Micractinium conductrix SAG 241.80: implications to maltose excretion by a green alga.</title>
        <authorList>
            <person name="Arriola M.B."/>
            <person name="Velmurugan N."/>
            <person name="Zhang Y."/>
            <person name="Plunkett M.H."/>
            <person name="Hondzo H."/>
            <person name="Barney B.M."/>
        </authorList>
    </citation>
    <scope>NUCLEOTIDE SEQUENCE [LARGE SCALE GENOMIC DNA]</scope>
    <source>
        <strain evidence="3">UTEX 1602</strain>
    </source>
</reference>
<protein>
    <submittedName>
        <fullName evidence="2">Actin-related 3</fullName>
    </submittedName>
</protein>
<dbReference type="OrthoDB" id="421448at2759"/>
<comment type="caution">
    <text evidence="2">The sequence shown here is derived from an EMBL/GenBank/DDBJ whole genome shotgun (WGS) entry which is preliminary data.</text>
</comment>
<dbReference type="Gene3D" id="3.30.420.40">
    <property type="match status" value="2"/>
</dbReference>
<accession>A0A2P6TSW6</accession>
<dbReference type="InterPro" id="IPR004000">
    <property type="entry name" value="Actin"/>
</dbReference>